<keyword evidence="3" id="KW-1185">Reference proteome</keyword>
<feature type="region of interest" description="Disordered" evidence="1">
    <location>
        <begin position="147"/>
        <end position="179"/>
    </location>
</feature>
<dbReference type="AlphaFoldDB" id="A0AAD2D2D4"/>
<gene>
    <name evidence="2" type="ORF">ECRASSUSDP1_LOCUS18988</name>
</gene>
<comment type="caution">
    <text evidence="2">The sequence shown here is derived from an EMBL/GenBank/DDBJ whole genome shotgun (WGS) entry which is preliminary data.</text>
</comment>
<name>A0AAD2D2D4_EUPCR</name>
<accession>A0AAD2D2D4</accession>
<feature type="region of interest" description="Disordered" evidence="1">
    <location>
        <begin position="47"/>
        <end position="100"/>
    </location>
</feature>
<protein>
    <submittedName>
        <fullName evidence="2">Uncharacterized protein</fullName>
    </submittedName>
</protein>
<evidence type="ECO:0000256" key="1">
    <source>
        <dbReference type="SAM" id="MobiDB-lite"/>
    </source>
</evidence>
<feature type="compositionally biased region" description="Basic and acidic residues" evidence="1">
    <location>
        <begin position="166"/>
        <end position="175"/>
    </location>
</feature>
<reference evidence="2" key="1">
    <citation type="submission" date="2023-07" db="EMBL/GenBank/DDBJ databases">
        <authorList>
            <consortium name="AG Swart"/>
            <person name="Singh M."/>
            <person name="Singh A."/>
            <person name="Seah K."/>
            <person name="Emmerich C."/>
        </authorList>
    </citation>
    <scope>NUCLEOTIDE SEQUENCE</scope>
    <source>
        <strain evidence="2">DP1</strain>
    </source>
</reference>
<proteinExistence type="predicted"/>
<sequence length="215" mass="24671">MAKVKKTTQVSLFSCFTSKKKSSIPRPVPVMCREKIDKVNRTLSRSISGCGKRKSSRNLSKSRDSDISLENQVSSVVTRSKSRGAFKKREKKAQSKSKARKSVRFLENKTIYDYTLSCKDTEVPSECTNADIFGLRKNMLTKDIQIERTSNDNFPQKQPKRKKNTKKEPVEEEKKRKTSKVSLNLSLLDGKRQLKGGITKKKTFRQVLCNQCRRQ</sequence>
<dbReference type="EMBL" id="CAMPGE010019250">
    <property type="protein sequence ID" value="CAI2377600.1"/>
    <property type="molecule type" value="Genomic_DNA"/>
</dbReference>
<organism evidence="2 3">
    <name type="scientific">Euplotes crassus</name>
    <dbReference type="NCBI Taxonomy" id="5936"/>
    <lineage>
        <taxon>Eukaryota</taxon>
        <taxon>Sar</taxon>
        <taxon>Alveolata</taxon>
        <taxon>Ciliophora</taxon>
        <taxon>Intramacronucleata</taxon>
        <taxon>Spirotrichea</taxon>
        <taxon>Hypotrichia</taxon>
        <taxon>Euplotida</taxon>
        <taxon>Euplotidae</taxon>
        <taxon>Moneuplotes</taxon>
    </lineage>
</organism>
<evidence type="ECO:0000313" key="3">
    <source>
        <dbReference type="Proteomes" id="UP001295684"/>
    </source>
</evidence>
<feature type="compositionally biased region" description="Polar residues" evidence="1">
    <location>
        <begin position="68"/>
        <end position="79"/>
    </location>
</feature>
<evidence type="ECO:0000313" key="2">
    <source>
        <dbReference type="EMBL" id="CAI2377600.1"/>
    </source>
</evidence>
<feature type="compositionally biased region" description="Basic residues" evidence="1">
    <location>
        <begin position="80"/>
        <end position="100"/>
    </location>
</feature>
<dbReference type="Proteomes" id="UP001295684">
    <property type="component" value="Unassembled WGS sequence"/>
</dbReference>